<dbReference type="EMBL" id="PQXN01000160">
    <property type="protein sequence ID" value="TGO51493.1"/>
    <property type="molecule type" value="Genomic_DNA"/>
</dbReference>
<gene>
    <name evidence="1" type="ORF">BCON_0160g00180</name>
</gene>
<dbReference type="PANTHER" id="PTHR10039:SF5">
    <property type="entry name" value="NACHT DOMAIN-CONTAINING PROTEIN"/>
    <property type="match status" value="1"/>
</dbReference>
<protein>
    <submittedName>
        <fullName evidence="1">Uncharacterized protein</fullName>
    </submittedName>
</protein>
<accession>A0A4Z1I3E1</accession>
<organism evidence="1 2">
    <name type="scientific">Botryotinia convoluta</name>
    <dbReference type="NCBI Taxonomy" id="54673"/>
    <lineage>
        <taxon>Eukaryota</taxon>
        <taxon>Fungi</taxon>
        <taxon>Dikarya</taxon>
        <taxon>Ascomycota</taxon>
        <taxon>Pezizomycotina</taxon>
        <taxon>Leotiomycetes</taxon>
        <taxon>Helotiales</taxon>
        <taxon>Sclerotiniaceae</taxon>
        <taxon>Botryotinia</taxon>
    </lineage>
</organism>
<proteinExistence type="predicted"/>
<dbReference type="PANTHER" id="PTHR10039">
    <property type="entry name" value="AMELOGENIN"/>
    <property type="match status" value="1"/>
</dbReference>
<name>A0A4Z1I3E1_9HELO</name>
<comment type="caution">
    <text evidence="1">The sequence shown here is derived from an EMBL/GenBank/DDBJ whole genome shotgun (WGS) entry which is preliminary data.</text>
</comment>
<sequence>MEARAALSLAGNVMQFVDFSSKIISEAHAIEKNGESSSIADLQCFALDSTKHARIIRSRLQTSSYTRPLSEENQHLVDLAADCEQAGHEFAVYLSTFSTSRTARNFLHNLKDSIRVRWRHEAIVAFVEKLESFQGALKLATILAFQSNVDDRNQDIVFHMKELQKSSDKNSAESIRQNEQIKDILMAMQSHSASNLVIQRKLQSCLGDISSLHRSTPQNQTIFKWLNFRQMAWRYEEICVAYQETFQWIFRPPGLADAWDDFGNYLSEEGIDAPYFINGKAGS</sequence>
<evidence type="ECO:0000313" key="1">
    <source>
        <dbReference type="EMBL" id="TGO51493.1"/>
    </source>
</evidence>
<dbReference type="AlphaFoldDB" id="A0A4Z1I3E1"/>
<dbReference type="Proteomes" id="UP000297527">
    <property type="component" value="Unassembled WGS sequence"/>
</dbReference>
<keyword evidence="2" id="KW-1185">Reference proteome</keyword>
<evidence type="ECO:0000313" key="2">
    <source>
        <dbReference type="Proteomes" id="UP000297527"/>
    </source>
</evidence>
<reference evidence="1 2" key="1">
    <citation type="submission" date="2017-12" db="EMBL/GenBank/DDBJ databases">
        <title>Comparative genomics of Botrytis spp.</title>
        <authorList>
            <person name="Valero-Jimenez C.A."/>
            <person name="Tapia P."/>
            <person name="Veloso J."/>
            <person name="Silva-Moreno E."/>
            <person name="Staats M."/>
            <person name="Valdes J.H."/>
            <person name="Van Kan J.A.L."/>
        </authorList>
    </citation>
    <scope>NUCLEOTIDE SEQUENCE [LARGE SCALE GENOMIC DNA]</scope>
    <source>
        <strain evidence="1 2">MUCL11595</strain>
    </source>
</reference>
<dbReference type="OrthoDB" id="443402at2759"/>